<evidence type="ECO:0000313" key="10">
    <source>
        <dbReference type="EMBL" id="GAX80581.1"/>
    </source>
</evidence>
<protein>
    <recommendedName>
        <fullName evidence="12">Magnesium transporter</fullName>
    </recommendedName>
</protein>
<dbReference type="GO" id="GO:0016020">
    <property type="term" value="C:membrane"/>
    <property type="evidence" value="ECO:0007669"/>
    <property type="project" value="UniProtKB-SubCell"/>
</dbReference>
<evidence type="ECO:0000256" key="8">
    <source>
        <dbReference type="SAM" id="MobiDB-lite"/>
    </source>
</evidence>
<feature type="compositionally biased region" description="Basic and acidic residues" evidence="8">
    <location>
        <begin position="595"/>
        <end position="604"/>
    </location>
</feature>
<dbReference type="EMBL" id="BEGY01000054">
    <property type="protein sequence ID" value="GAX80581.1"/>
    <property type="molecule type" value="Genomic_DNA"/>
</dbReference>
<gene>
    <name evidence="10" type="ORF">CEUSTIGMA_g8018.t1</name>
</gene>
<feature type="transmembrane region" description="Helical" evidence="9">
    <location>
        <begin position="264"/>
        <end position="282"/>
    </location>
</feature>
<dbReference type="PANTHER" id="PTHR12570:SF9">
    <property type="entry name" value="MAGNESIUM TRANSPORTER NIPA8-RELATED"/>
    <property type="match status" value="1"/>
</dbReference>
<keyword evidence="6 9" id="KW-0472">Membrane</keyword>
<feature type="transmembrane region" description="Helical" evidence="9">
    <location>
        <begin position="79"/>
        <end position="98"/>
    </location>
</feature>
<dbReference type="GO" id="GO:0015095">
    <property type="term" value="F:magnesium ion transmembrane transporter activity"/>
    <property type="evidence" value="ECO:0007669"/>
    <property type="project" value="InterPro"/>
</dbReference>
<reference evidence="10 11" key="1">
    <citation type="submission" date="2017-08" db="EMBL/GenBank/DDBJ databases">
        <title>Acidophilic green algal genome provides insights into adaptation to an acidic environment.</title>
        <authorList>
            <person name="Hirooka S."/>
            <person name="Hirose Y."/>
            <person name="Kanesaki Y."/>
            <person name="Higuchi S."/>
            <person name="Fujiwara T."/>
            <person name="Onuma R."/>
            <person name="Era A."/>
            <person name="Ohbayashi R."/>
            <person name="Uzuka A."/>
            <person name="Nozaki H."/>
            <person name="Yoshikawa H."/>
            <person name="Miyagishima S.Y."/>
        </authorList>
    </citation>
    <scope>NUCLEOTIDE SEQUENCE [LARGE SCALE GENOMIC DNA]</scope>
    <source>
        <strain evidence="10 11">NIES-2499</strain>
    </source>
</reference>
<comment type="caution">
    <text evidence="10">The sequence shown here is derived from an EMBL/GenBank/DDBJ whole genome shotgun (WGS) entry which is preliminary data.</text>
</comment>
<feature type="region of interest" description="Disordered" evidence="8">
    <location>
        <begin position="632"/>
        <end position="670"/>
    </location>
</feature>
<feature type="transmembrane region" description="Helical" evidence="9">
    <location>
        <begin position="200"/>
        <end position="217"/>
    </location>
</feature>
<evidence type="ECO:0008006" key="12">
    <source>
        <dbReference type="Google" id="ProtNLM"/>
    </source>
</evidence>
<evidence type="ECO:0000256" key="6">
    <source>
        <dbReference type="ARBA" id="ARBA00023136"/>
    </source>
</evidence>
<feature type="compositionally biased region" description="Polar residues" evidence="8">
    <location>
        <begin position="368"/>
        <end position="384"/>
    </location>
</feature>
<feature type="region of interest" description="Disordered" evidence="8">
    <location>
        <begin position="368"/>
        <end position="405"/>
    </location>
</feature>
<evidence type="ECO:0000256" key="2">
    <source>
        <dbReference type="ARBA" id="ARBA00004412"/>
    </source>
</evidence>
<dbReference type="Pfam" id="PF05653">
    <property type="entry name" value="Mg_trans_NIPA"/>
    <property type="match status" value="1"/>
</dbReference>
<feature type="transmembrane region" description="Helical" evidence="9">
    <location>
        <begin position="158"/>
        <end position="180"/>
    </location>
</feature>
<evidence type="ECO:0000313" key="11">
    <source>
        <dbReference type="Proteomes" id="UP000232323"/>
    </source>
</evidence>
<proteinExistence type="inferred from homology"/>
<dbReference type="InterPro" id="IPR037185">
    <property type="entry name" value="EmrE-like"/>
</dbReference>
<evidence type="ECO:0000256" key="3">
    <source>
        <dbReference type="ARBA" id="ARBA00007001"/>
    </source>
</evidence>
<feature type="compositionally biased region" description="Low complexity" evidence="8">
    <location>
        <begin position="633"/>
        <end position="648"/>
    </location>
</feature>
<feature type="transmembrane region" description="Helical" evidence="9">
    <location>
        <begin position="21"/>
        <end position="39"/>
    </location>
</feature>
<comment type="similarity">
    <text evidence="3">Belongs to the NIPA (TC 2.A.7) family.</text>
</comment>
<feature type="region of interest" description="Disordered" evidence="8">
    <location>
        <begin position="582"/>
        <end position="617"/>
    </location>
</feature>
<evidence type="ECO:0000256" key="7">
    <source>
        <dbReference type="ARBA" id="ARBA00025284"/>
    </source>
</evidence>
<name>A0A250XBX7_9CHLO</name>
<dbReference type="InterPro" id="IPR008521">
    <property type="entry name" value="Mg_trans_NIPA"/>
</dbReference>
<keyword evidence="4 9" id="KW-0812">Transmembrane</keyword>
<dbReference type="PANTHER" id="PTHR12570">
    <property type="match status" value="1"/>
</dbReference>
<dbReference type="OrthoDB" id="165382at2759"/>
<comment type="function">
    <text evidence="7">Acts as a Mg(2+) transporter. Can also transport other divalent cations such as Fe(2+), Sr(2+), Ba(2+), Mn(2+) and Co(2+) but to a much less extent than Mg(2+).</text>
</comment>
<feature type="transmembrane region" description="Helical" evidence="9">
    <location>
        <begin position="45"/>
        <end position="67"/>
    </location>
</feature>
<organism evidence="10 11">
    <name type="scientific">Chlamydomonas eustigma</name>
    <dbReference type="NCBI Taxonomy" id="1157962"/>
    <lineage>
        <taxon>Eukaryota</taxon>
        <taxon>Viridiplantae</taxon>
        <taxon>Chlorophyta</taxon>
        <taxon>core chlorophytes</taxon>
        <taxon>Chlorophyceae</taxon>
        <taxon>CS clade</taxon>
        <taxon>Chlamydomonadales</taxon>
        <taxon>Chlamydomonadaceae</taxon>
        <taxon>Chlamydomonas</taxon>
    </lineage>
</organism>
<evidence type="ECO:0000256" key="5">
    <source>
        <dbReference type="ARBA" id="ARBA00022989"/>
    </source>
</evidence>
<dbReference type="GO" id="GO:0005769">
    <property type="term" value="C:early endosome"/>
    <property type="evidence" value="ECO:0007669"/>
    <property type="project" value="UniProtKB-SubCell"/>
</dbReference>
<keyword evidence="5 9" id="KW-1133">Transmembrane helix</keyword>
<feature type="transmembrane region" description="Helical" evidence="9">
    <location>
        <begin position="118"/>
        <end position="137"/>
    </location>
</feature>
<feature type="compositionally biased region" description="Polar residues" evidence="8">
    <location>
        <begin position="650"/>
        <end position="661"/>
    </location>
</feature>
<keyword evidence="11" id="KW-1185">Reference proteome</keyword>
<dbReference type="Proteomes" id="UP000232323">
    <property type="component" value="Unassembled WGS sequence"/>
</dbReference>
<dbReference type="AlphaFoldDB" id="A0A250XBX7"/>
<accession>A0A250XBX7</accession>
<evidence type="ECO:0000256" key="4">
    <source>
        <dbReference type="ARBA" id="ARBA00022692"/>
    </source>
</evidence>
<comment type="subcellular location">
    <subcellularLocation>
        <location evidence="2">Early endosome</location>
    </subcellularLocation>
    <subcellularLocation>
        <location evidence="1">Membrane</location>
        <topology evidence="1">Multi-pass membrane protein</topology>
    </subcellularLocation>
</comment>
<evidence type="ECO:0000256" key="1">
    <source>
        <dbReference type="ARBA" id="ARBA00004141"/>
    </source>
</evidence>
<evidence type="ECO:0000256" key="9">
    <source>
        <dbReference type="SAM" id="Phobius"/>
    </source>
</evidence>
<dbReference type="SUPFAM" id="SSF103481">
    <property type="entry name" value="Multidrug resistance efflux transporter EmrE"/>
    <property type="match status" value="1"/>
</dbReference>
<sequence>MKLGHNRRAELELPEDQKLSIISFLQWRVGLAIFAAGTIGSFASFAFAAQSLLSALGCVQFVANVIFSSTVLKEKVTWLVILSTLFIIGGCLLLVVFGNHSSETYTVEILIDLYRQPAYIIYLVICFLGAFGSYLLYMHGKAIAKRMKGGLKASRVWLTLYPASYSVFSALIGTQSVLFSKSLSVLLFDTFKGNIQFGNWYTWVTLLCFFASALFWITRLNKGLRKFPAMIIVPLMQICWTLLSIIEGLLYFQEYQSMDALSGGMFALGVVIVFIGVYLLTLSGPGDEDEVRHELYMEIQEEAGEKALTVINPSFEYEDSASFSMHRPPLKALRPTNQGAGDTSVDSEDVCRVLSALGGTLHGYDKSQLSSPVTTCHTHASTPSVGEEARRTSSTPYPGTRECGPTVVDAGRRWHNSVHDNHRPSAVKALSNGARSVQKRLTKDLFSLEAAKEALGLGSSGHIMTGLSVLSLNSTRKKKVPSSRRTIGAIPHRTVAVDNPSSFYGNACSQEASPTTARRHVQFSSPSHLMAQPPFSRFHPPEHDLGKANIRLESKLHIIPESSAITTNAQVAEGIRESNGVQVASNGKINDAGGSDERLDRGDNLDESNLSDKLPGFNTSTGHVMMAKHIWHSPTSSRSTASSVGAASDRLTSPAASIHNSTLDDEPNHGCRLMSHSTKEVIDGTKPQGNGAISTVALAPRQNNDLRIVLESEQWAPVPLQGPPSQLSSAQGHHLRNLSALPNFGSQQTVHLGRQDIYDHHDWYPLPPMRSQNSRLISLSRNNPLFLSYQQPQDNHPLSRAYESRQHSYRAQKQKRTPRSWSAAEADRRHTFAVLDLEHPNAPLTTSLNSAEAAASHLPKRVALYGPPGQAANISTNLTPKPSSSSSSSSSSYLALSSSSPALQVQVLSHSFHPLVSVPAAFPKHIHHIHTFHTLVPLVISSAVHHVR</sequence>